<dbReference type="Gramene" id="Psat05G0522000-T1">
    <property type="protein sequence ID" value="KAI5409685.1"/>
    <property type="gene ID" value="KIW84_055220"/>
</dbReference>
<gene>
    <name evidence="3" type="ORF">KIW84_055220</name>
</gene>
<dbReference type="InterPro" id="IPR009060">
    <property type="entry name" value="UBA-like_sf"/>
</dbReference>
<dbReference type="AlphaFoldDB" id="A0A9D5AL33"/>
<comment type="caution">
    <text evidence="3">The sequence shown here is derived from an EMBL/GenBank/DDBJ whole genome shotgun (WGS) entry which is preliminary data.</text>
</comment>
<name>A0A9D5AL33_PEA</name>
<sequence>MGSETNNARSGKTAAIDVVATVKEIVNCTEQEIYDVLKDCDMDPNLAVEKLLAQDTFREVRSKREKRKEMKEAVDSRTRGNSTGLSRGGKIGIGNDPGVLQNGFHHVAYKENGKAVDKQDVGSVCATVMSSTTHVAGKSTKADSLYTDNGRQSLGTGVSISDTAQVSPAPLPWSVGASKGHLSMADIVRMGTTSQDAVSHDHCNSIGVSSFSGNSESSLSLPCQNNSEQQSFHDEWPVIEQPISGNAQTLNWHDTEVSLHRNCELDAAQVSREEIARDNAISEKIESASISDHTELGPHSNSNLKNTLTSDFSSSYEHHEGVSSATLDLQRLNMKESNLEAPSSDDIVVLPNHLQALAAECSHLSFGTYKGGNNSASSEAFTPNNLSRDGLEMNSATADDSLAQFLDPSSLNLGDQLGFDILRGTSGDQNYGLHSTLGHEYNTTASISDPSLQRSQWMAPSLPLKQPGLPSGNHSSFPGEQHNSSNAVPQDLLAFLLAESHRSKHNAEPSINNFPPSMSGVSRDIEPGNFALHNRSSLTQGFTVQPNNYFQQSREAYYGLPQNQSYMATIDSQRAFSDNTAYSGSHTNMNYNSLPQNRNEFFTSRLHPSTVSDAPGYGNLDSSFYHPGSFQSNASLGNMKPSSNFNEILTNQYYGGHNLSSIHPHDSFSQRDYETRLRSSYVPEKTQYTFTDQPSQASLSQYASHEYSDFYPSWSQIPEEHKQSGSVQDLLPKKLHQFWPHNH</sequence>
<protein>
    <recommendedName>
        <fullName evidence="2">GBF-interacting protein 1 N-terminal domain-containing protein</fullName>
    </recommendedName>
</protein>
<dbReference type="EMBL" id="JAMSHJ010000005">
    <property type="protein sequence ID" value="KAI5409685.1"/>
    <property type="molecule type" value="Genomic_DNA"/>
</dbReference>
<dbReference type="PANTHER" id="PTHR46445">
    <property type="entry name" value="RNA POLYMERASE II DEGRADATION FACTOR-LIKE PROTEIN (DUF1296)"/>
    <property type="match status" value="1"/>
</dbReference>
<dbReference type="Gramene" id="PSAT_LOCUS21247-2">
    <property type="protein sequence ID" value="CAL5202068.1"/>
    <property type="gene ID" value="PSAT_LOCUS21247"/>
</dbReference>
<proteinExistence type="predicted"/>
<evidence type="ECO:0000259" key="2">
    <source>
        <dbReference type="Pfam" id="PF06972"/>
    </source>
</evidence>
<dbReference type="InterPro" id="IPR009719">
    <property type="entry name" value="GIP1_N"/>
</dbReference>
<evidence type="ECO:0000313" key="4">
    <source>
        <dbReference type="Proteomes" id="UP001058974"/>
    </source>
</evidence>
<keyword evidence="4" id="KW-1185">Reference proteome</keyword>
<dbReference type="SUPFAM" id="SSF46934">
    <property type="entry name" value="UBA-like"/>
    <property type="match status" value="1"/>
</dbReference>
<feature type="region of interest" description="Disordered" evidence="1">
    <location>
        <begin position="62"/>
        <end position="92"/>
    </location>
</feature>
<feature type="region of interest" description="Disordered" evidence="1">
    <location>
        <begin position="466"/>
        <end position="485"/>
    </location>
</feature>
<feature type="domain" description="GBF-interacting protein 1 N-terminal" evidence="2">
    <location>
        <begin position="18"/>
        <end position="69"/>
    </location>
</feature>
<feature type="compositionally biased region" description="Basic and acidic residues" evidence="1">
    <location>
        <begin position="62"/>
        <end position="78"/>
    </location>
</feature>
<dbReference type="Proteomes" id="UP001058974">
    <property type="component" value="Chromosome 5"/>
</dbReference>
<evidence type="ECO:0000256" key="1">
    <source>
        <dbReference type="SAM" id="MobiDB-lite"/>
    </source>
</evidence>
<dbReference type="OrthoDB" id="762072at2759"/>
<accession>A0A9D5AL33</accession>
<feature type="compositionally biased region" description="Basic and acidic residues" evidence="1">
    <location>
        <begin position="286"/>
        <end position="296"/>
    </location>
</feature>
<organism evidence="3 4">
    <name type="scientific">Pisum sativum</name>
    <name type="common">Garden pea</name>
    <name type="synonym">Lathyrus oleraceus</name>
    <dbReference type="NCBI Taxonomy" id="3888"/>
    <lineage>
        <taxon>Eukaryota</taxon>
        <taxon>Viridiplantae</taxon>
        <taxon>Streptophyta</taxon>
        <taxon>Embryophyta</taxon>
        <taxon>Tracheophyta</taxon>
        <taxon>Spermatophyta</taxon>
        <taxon>Magnoliopsida</taxon>
        <taxon>eudicotyledons</taxon>
        <taxon>Gunneridae</taxon>
        <taxon>Pentapetalae</taxon>
        <taxon>rosids</taxon>
        <taxon>fabids</taxon>
        <taxon>Fabales</taxon>
        <taxon>Fabaceae</taxon>
        <taxon>Papilionoideae</taxon>
        <taxon>50 kb inversion clade</taxon>
        <taxon>NPAAA clade</taxon>
        <taxon>Hologalegina</taxon>
        <taxon>IRL clade</taxon>
        <taxon>Fabeae</taxon>
        <taxon>Lathyrus</taxon>
    </lineage>
</organism>
<reference evidence="3 4" key="1">
    <citation type="journal article" date="2022" name="Nat. Genet.">
        <title>Improved pea reference genome and pan-genome highlight genomic features and evolutionary characteristics.</title>
        <authorList>
            <person name="Yang T."/>
            <person name="Liu R."/>
            <person name="Luo Y."/>
            <person name="Hu S."/>
            <person name="Wang D."/>
            <person name="Wang C."/>
            <person name="Pandey M.K."/>
            <person name="Ge S."/>
            <person name="Xu Q."/>
            <person name="Li N."/>
            <person name="Li G."/>
            <person name="Huang Y."/>
            <person name="Saxena R.K."/>
            <person name="Ji Y."/>
            <person name="Li M."/>
            <person name="Yan X."/>
            <person name="He Y."/>
            <person name="Liu Y."/>
            <person name="Wang X."/>
            <person name="Xiang C."/>
            <person name="Varshney R.K."/>
            <person name="Ding H."/>
            <person name="Gao S."/>
            <person name="Zong X."/>
        </authorList>
    </citation>
    <scope>NUCLEOTIDE SEQUENCE [LARGE SCALE GENOMIC DNA]</scope>
    <source>
        <strain evidence="3 4">cv. Zhongwan 6</strain>
    </source>
</reference>
<dbReference type="Pfam" id="PF06972">
    <property type="entry name" value="GIP1_N"/>
    <property type="match status" value="1"/>
</dbReference>
<evidence type="ECO:0000313" key="3">
    <source>
        <dbReference type="EMBL" id="KAI5409685.1"/>
    </source>
</evidence>
<dbReference type="Gramene" id="Psat5g185120.1">
    <property type="protein sequence ID" value="Psat5g185120.1.cds"/>
    <property type="gene ID" value="Psat5g185120"/>
</dbReference>
<feature type="region of interest" description="Disordered" evidence="1">
    <location>
        <begin position="286"/>
        <end position="305"/>
    </location>
</feature>
<feature type="compositionally biased region" description="Polar residues" evidence="1">
    <location>
        <begin position="472"/>
        <end position="485"/>
    </location>
</feature>
<dbReference type="PANTHER" id="PTHR46445:SF14">
    <property type="entry name" value="DUF1296 FAMILY PROTEIN"/>
    <property type="match status" value="1"/>
</dbReference>